<dbReference type="InterPro" id="IPR058531">
    <property type="entry name" value="Baseplate_J_M"/>
</dbReference>
<evidence type="ECO:0000256" key="1">
    <source>
        <dbReference type="ARBA" id="ARBA00038087"/>
    </source>
</evidence>
<reference evidence="5" key="1">
    <citation type="submission" date="2019-07" db="EMBL/GenBank/DDBJ databases">
        <authorList>
            <person name="Ashton P.M."/>
            <person name="Dallman T."/>
            <person name="Nair S."/>
            <person name="De Pinna E."/>
            <person name="Peters T."/>
            <person name="Grant K."/>
        </authorList>
    </citation>
    <scope>NUCLEOTIDE SEQUENCE</scope>
    <source>
        <strain evidence="5">773673</strain>
    </source>
</reference>
<dbReference type="InterPro" id="IPR058530">
    <property type="entry name" value="Baseplate_J-like_C"/>
</dbReference>
<comment type="similarity">
    <text evidence="1">Belongs to the Mu gp47/PBSX XkdT family.</text>
</comment>
<accession>A0A5I0MME8</accession>
<evidence type="ECO:0000259" key="2">
    <source>
        <dbReference type="Pfam" id="PF04865"/>
    </source>
</evidence>
<sequence>MPQNIPSQQALLEQYLEVLGNQSPDVDTAEDSDYTIRGNATASLVHGLYQYIAWVLRQMFPDTADGEWLEIHAAQRGLRRKQPTTASGSVVLTGTPGQTFSSGLTFRVRGKSTLYQTTVDGVTDASGHATVSACATDSGTAGNLQDGQTGTLTTTPSGLDSTVTVVRLTGGTDVEKNSSLLARLLDVLRKPAAGGNAHDYKVWAMNIDGVGEAWVYPLRRGIGTVDVIITGTDGLPSGDTLKAVQTYIDRVRPVTAKNFLVLAPTLQTEDVTVEIAVADSTTLAAVTAGVKSAITGYFASLLPGQVAVRSQMGALITEVAGVTDYTILLPATNIAPVVDKKQVGWLRAGTVTVKPMKGDA</sequence>
<evidence type="ECO:0000259" key="4">
    <source>
        <dbReference type="Pfam" id="PF26079"/>
    </source>
</evidence>
<dbReference type="InterPro" id="IPR006949">
    <property type="entry name" value="Barrel_Baseplate_J-like"/>
</dbReference>
<dbReference type="AlphaFoldDB" id="A0A5I0MME8"/>
<dbReference type="PANTHER" id="PTHR37829">
    <property type="entry name" value="PHAGE-LIKE ELEMENT PBSX PROTEIN XKDT"/>
    <property type="match status" value="1"/>
</dbReference>
<dbReference type="EMBL" id="AAIQMM010000029">
    <property type="protein sequence ID" value="ECH0896831.1"/>
    <property type="molecule type" value="Genomic_DNA"/>
</dbReference>
<dbReference type="Pfam" id="PF26079">
    <property type="entry name" value="Baseplate_J_C"/>
    <property type="match status" value="1"/>
</dbReference>
<dbReference type="PANTHER" id="PTHR37829:SF3">
    <property type="entry name" value="PROTEIN JAYE-RELATED"/>
    <property type="match status" value="1"/>
</dbReference>
<dbReference type="Pfam" id="PF26078">
    <property type="entry name" value="Baseplate_J_M"/>
    <property type="match status" value="1"/>
</dbReference>
<dbReference type="InterPro" id="IPR052399">
    <property type="entry name" value="Phage_Baseplate_Assmbl_Protein"/>
</dbReference>
<protein>
    <submittedName>
        <fullName evidence="5">Baseplate J/gp47 family protein</fullName>
    </submittedName>
</protein>
<feature type="domain" description="Baseplate J-like C-terminal" evidence="4">
    <location>
        <begin position="270"/>
        <end position="353"/>
    </location>
</feature>
<evidence type="ECO:0000313" key="5">
    <source>
        <dbReference type="EMBL" id="ECH0896831.1"/>
    </source>
</evidence>
<evidence type="ECO:0000259" key="3">
    <source>
        <dbReference type="Pfam" id="PF26078"/>
    </source>
</evidence>
<feature type="domain" description="Baseplate protein J-like barrel" evidence="2">
    <location>
        <begin position="90"/>
        <end position="171"/>
    </location>
</feature>
<comment type="caution">
    <text evidence="5">The sequence shown here is derived from an EMBL/GenBank/DDBJ whole genome shotgun (WGS) entry which is preliminary data.</text>
</comment>
<proteinExistence type="inferred from homology"/>
<dbReference type="Pfam" id="PF04865">
    <property type="entry name" value="Baseplate_J"/>
    <property type="match status" value="1"/>
</dbReference>
<gene>
    <name evidence="5" type="ORF">FPD99_23035</name>
</gene>
<feature type="domain" description="Baseplate J-like central" evidence="3">
    <location>
        <begin position="193"/>
        <end position="259"/>
    </location>
</feature>
<name>A0A5I0MME8_SALET</name>
<organism evidence="5">
    <name type="scientific">Salmonella enterica subsp. enterica serovar Glostrup</name>
    <dbReference type="NCBI Taxonomy" id="1151180"/>
    <lineage>
        <taxon>Bacteria</taxon>
        <taxon>Pseudomonadati</taxon>
        <taxon>Pseudomonadota</taxon>
        <taxon>Gammaproteobacteria</taxon>
        <taxon>Enterobacterales</taxon>
        <taxon>Enterobacteriaceae</taxon>
        <taxon>Salmonella</taxon>
    </lineage>
</organism>